<evidence type="ECO:0000313" key="2">
    <source>
        <dbReference type="Proteomes" id="UP000887575"/>
    </source>
</evidence>
<dbReference type="Proteomes" id="UP000887575">
    <property type="component" value="Unassembled WGS sequence"/>
</dbReference>
<dbReference type="WBParaSite" id="MBELARI_LOCUS9187">
    <property type="protein sequence ID" value="MBELARI_LOCUS9187"/>
    <property type="gene ID" value="MBELARI_LOCUS9187"/>
</dbReference>
<sequence>MAADIVPVTTSTTPITTTTHEESQEEIVEITVTDEAITEDSFSSSASPGFQMPQIPQGFAADMANPMFTPTSS</sequence>
<name>A0AAF3FQC9_9BILA</name>
<accession>A0AAF3FQC9</accession>
<feature type="region of interest" description="Disordered" evidence="1">
    <location>
        <begin position="1"/>
        <end position="25"/>
    </location>
</feature>
<protein>
    <submittedName>
        <fullName evidence="3">Uncharacterized protein</fullName>
    </submittedName>
</protein>
<keyword evidence="2" id="KW-1185">Reference proteome</keyword>
<feature type="compositionally biased region" description="Low complexity" evidence="1">
    <location>
        <begin position="1"/>
        <end position="18"/>
    </location>
</feature>
<dbReference type="AlphaFoldDB" id="A0AAF3FQC9"/>
<proteinExistence type="predicted"/>
<organism evidence="2 3">
    <name type="scientific">Mesorhabditis belari</name>
    <dbReference type="NCBI Taxonomy" id="2138241"/>
    <lineage>
        <taxon>Eukaryota</taxon>
        <taxon>Metazoa</taxon>
        <taxon>Ecdysozoa</taxon>
        <taxon>Nematoda</taxon>
        <taxon>Chromadorea</taxon>
        <taxon>Rhabditida</taxon>
        <taxon>Rhabditina</taxon>
        <taxon>Rhabditomorpha</taxon>
        <taxon>Rhabditoidea</taxon>
        <taxon>Rhabditidae</taxon>
        <taxon>Mesorhabditinae</taxon>
        <taxon>Mesorhabditis</taxon>
    </lineage>
</organism>
<reference evidence="3" key="1">
    <citation type="submission" date="2024-02" db="UniProtKB">
        <authorList>
            <consortium name="WormBaseParasite"/>
        </authorList>
    </citation>
    <scope>IDENTIFICATION</scope>
</reference>
<evidence type="ECO:0000256" key="1">
    <source>
        <dbReference type="SAM" id="MobiDB-lite"/>
    </source>
</evidence>
<evidence type="ECO:0000313" key="3">
    <source>
        <dbReference type="WBParaSite" id="MBELARI_LOCUS9187"/>
    </source>
</evidence>